<feature type="region of interest" description="Disordered" evidence="1">
    <location>
        <begin position="129"/>
        <end position="168"/>
    </location>
</feature>
<keyword evidence="3" id="KW-1185">Reference proteome</keyword>
<feature type="compositionally biased region" description="Acidic residues" evidence="1">
    <location>
        <begin position="56"/>
        <end position="77"/>
    </location>
</feature>
<proteinExistence type="predicted"/>
<dbReference type="EMBL" id="SEYY01016217">
    <property type="protein sequence ID" value="KAB7499881.1"/>
    <property type="molecule type" value="Genomic_DNA"/>
</dbReference>
<comment type="caution">
    <text evidence="2">The sequence shown here is derived from an EMBL/GenBank/DDBJ whole genome shotgun (WGS) entry which is preliminary data.</text>
</comment>
<protein>
    <submittedName>
        <fullName evidence="2">Uncharacterized protein</fullName>
    </submittedName>
</protein>
<feature type="compositionally biased region" description="Acidic residues" evidence="1">
    <location>
        <begin position="229"/>
        <end position="242"/>
    </location>
</feature>
<feature type="region of interest" description="Disordered" evidence="1">
    <location>
        <begin position="1"/>
        <end position="33"/>
    </location>
</feature>
<evidence type="ECO:0000313" key="2">
    <source>
        <dbReference type="EMBL" id="KAB7499881.1"/>
    </source>
</evidence>
<feature type="region of interest" description="Disordered" evidence="1">
    <location>
        <begin position="56"/>
        <end position="112"/>
    </location>
</feature>
<evidence type="ECO:0000256" key="1">
    <source>
        <dbReference type="SAM" id="MobiDB-lite"/>
    </source>
</evidence>
<feature type="compositionally biased region" description="Acidic residues" evidence="1">
    <location>
        <begin position="1"/>
        <end position="28"/>
    </location>
</feature>
<accession>A0A5N5T066</accession>
<sequence length="257" mass="28784">MVVSEIDVEPEPDSTEEEVPEDTPELEELSPPSVTLPLIDYEVKQSLCSMVVSEIDVEPEPDSTEVEVPEDPPELEELSPPSVTLPLLDVWEDDDEEEEDSDPSSVLLPPSPEYEVKQSLWSIVVSEIDVEPEPDSPEVTLPLLDVWEDDDDDDEEEMEEDDEVWEDEPSVIWLPAMALELDPPSEILSVVSEIEVEPEPDSTEDEVPEDTPELEELSPPSVTLPLLDVWEDDDDEEEDESDPSPVLLPPSSEVIAY</sequence>
<dbReference type="Proteomes" id="UP000326759">
    <property type="component" value="Unassembled WGS sequence"/>
</dbReference>
<feature type="compositionally biased region" description="Acidic residues" evidence="1">
    <location>
        <begin position="194"/>
        <end position="216"/>
    </location>
</feature>
<name>A0A5N5T066_9CRUS</name>
<dbReference type="AlphaFoldDB" id="A0A5N5T066"/>
<gene>
    <name evidence="2" type="ORF">Anas_02242</name>
</gene>
<feature type="compositionally biased region" description="Acidic residues" evidence="1">
    <location>
        <begin position="90"/>
        <end position="102"/>
    </location>
</feature>
<organism evidence="2 3">
    <name type="scientific">Armadillidium nasatum</name>
    <dbReference type="NCBI Taxonomy" id="96803"/>
    <lineage>
        <taxon>Eukaryota</taxon>
        <taxon>Metazoa</taxon>
        <taxon>Ecdysozoa</taxon>
        <taxon>Arthropoda</taxon>
        <taxon>Crustacea</taxon>
        <taxon>Multicrustacea</taxon>
        <taxon>Malacostraca</taxon>
        <taxon>Eumalacostraca</taxon>
        <taxon>Peracarida</taxon>
        <taxon>Isopoda</taxon>
        <taxon>Oniscidea</taxon>
        <taxon>Crinocheta</taxon>
        <taxon>Armadillidiidae</taxon>
        <taxon>Armadillidium</taxon>
    </lineage>
</organism>
<feature type="compositionally biased region" description="Low complexity" evidence="1">
    <location>
        <begin position="243"/>
        <end position="257"/>
    </location>
</feature>
<feature type="region of interest" description="Disordered" evidence="1">
    <location>
        <begin position="194"/>
        <end position="257"/>
    </location>
</feature>
<feature type="compositionally biased region" description="Acidic residues" evidence="1">
    <location>
        <begin position="146"/>
        <end position="168"/>
    </location>
</feature>
<feature type="compositionally biased region" description="Low complexity" evidence="1">
    <location>
        <begin position="78"/>
        <end position="89"/>
    </location>
</feature>
<dbReference type="OrthoDB" id="10658717at2759"/>
<reference evidence="2 3" key="1">
    <citation type="journal article" date="2019" name="PLoS Biol.">
        <title>Sex chromosomes control vertical transmission of feminizing Wolbachia symbionts in an isopod.</title>
        <authorList>
            <person name="Becking T."/>
            <person name="Chebbi M.A."/>
            <person name="Giraud I."/>
            <person name="Moumen B."/>
            <person name="Laverre T."/>
            <person name="Caubet Y."/>
            <person name="Peccoud J."/>
            <person name="Gilbert C."/>
            <person name="Cordaux R."/>
        </authorList>
    </citation>
    <scope>NUCLEOTIDE SEQUENCE [LARGE SCALE GENOMIC DNA]</scope>
    <source>
        <strain evidence="2">ANa2</strain>
        <tissue evidence="2">Whole body excluding digestive tract and cuticle</tissue>
    </source>
</reference>
<evidence type="ECO:0000313" key="3">
    <source>
        <dbReference type="Proteomes" id="UP000326759"/>
    </source>
</evidence>